<feature type="compositionally biased region" description="Basic and acidic residues" evidence="1">
    <location>
        <begin position="257"/>
        <end position="270"/>
    </location>
</feature>
<dbReference type="PANTHER" id="PTHR47347:SF2">
    <property type="entry name" value="GOLGIN CANDIDATE 5"/>
    <property type="match status" value="1"/>
</dbReference>
<feature type="compositionally biased region" description="Basic and acidic residues" evidence="1">
    <location>
        <begin position="127"/>
        <end position="143"/>
    </location>
</feature>
<reference evidence="2 3" key="1">
    <citation type="submission" date="2024-01" db="EMBL/GenBank/DDBJ databases">
        <authorList>
            <person name="Waweru B."/>
        </authorList>
    </citation>
    <scope>NUCLEOTIDE SEQUENCE [LARGE SCALE GENOMIC DNA]</scope>
</reference>
<feature type="region of interest" description="Disordered" evidence="1">
    <location>
        <begin position="97"/>
        <end position="271"/>
    </location>
</feature>
<evidence type="ECO:0000313" key="2">
    <source>
        <dbReference type="EMBL" id="CAK7356712.1"/>
    </source>
</evidence>
<feature type="compositionally biased region" description="Polar residues" evidence="1">
    <location>
        <begin position="169"/>
        <end position="178"/>
    </location>
</feature>
<protein>
    <recommendedName>
        <fullName evidence="4">Golgin candidate 5</fullName>
    </recommendedName>
</protein>
<feature type="region of interest" description="Disordered" evidence="1">
    <location>
        <begin position="38"/>
        <end position="58"/>
    </location>
</feature>
<proteinExistence type="predicted"/>
<dbReference type="Proteomes" id="UP001314170">
    <property type="component" value="Unassembled WGS sequence"/>
</dbReference>
<dbReference type="AlphaFoldDB" id="A0AAV1SUL2"/>
<dbReference type="EMBL" id="CAWUPB010001197">
    <property type="protein sequence ID" value="CAK7356712.1"/>
    <property type="molecule type" value="Genomic_DNA"/>
</dbReference>
<dbReference type="PANTHER" id="PTHR47347">
    <property type="entry name" value="GOLGIN CANDIDATE 5"/>
    <property type="match status" value="1"/>
</dbReference>
<sequence>MAWFSGKVSLGNFPDLAGAVNKLSESVKNIEKNFDNALGFEDKSDSSSNTEDDIIPDTGKALESELQSELKAIKPPEPAVHDVKIPDSVDDLQEKKISEVGPAEKSDTLEVKSEASRVDEIEAASIVHDESHNAFHTPESTDEREPEAEETVEQSSPIQAEALNDAQAEASNDGQVEASNDILAEASNDTRAEASSDTQAEAAVDSSSSQPVSAEVSDMAREFSLSTVSPSDEASEMVSGPVSQADDGHDQPVGGDKQADDGEIDIKEQRLSSGLNISDSIDSMLELEKVKTEMKMMETALQGAARQAQVLPCGTDLSCWKEKA</sequence>
<evidence type="ECO:0000313" key="3">
    <source>
        <dbReference type="Proteomes" id="UP001314170"/>
    </source>
</evidence>
<comment type="caution">
    <text evidence="2">The sequence shown here is derived from an EMBL/GenBank/DDBJ whole genome shotgun (WGS) entry which is preliminary data.</text>
</comment>
<organism evidence="2 3">
    <name type="scientific">Dovyalis caffra</name>
    <dbReference type="NCBI Taxonomy" id="77055"/>
    <lineage>
        <taxon>Eukaryota</taxon>
        <taxon>Viridiplantae</taxon>
        <taxon>Streptophyta</taxon>
        <taxon>Embryophyta</taxon>
        <taxon>Tracheophyta</taxon>
        <taxon>Spermatophyta</taxon>
        <taxon>Magnoliopsida</taxon>
        <taxon>eudicotyledons</taxon>
        <taxon>Gunneridae</taxon>
        <taxon>Pentapetalae</taxon>
        <taxon>rosids</taxon>
        <taxon>fabids</taxon>
        <taxon>Malpighiales</taxon>
        <taxon>Salicaceae</taxon>
        <taxon>Flacourtieae</taxon>
        <taxon>Dovyalis</taxon>
    </lineage>
</organism>
<keyword evidence="3" id="KW-1185">Reference proteome</keyword>
<name>A0AAV1SUL2_9ROSI</name>
<evidence type="ECO:0000256" key="1">
    <source>
        <dbReference type="SAM" id="MobiDB-lite"/>
    </source>
</evidence>
<feature type="compositionally biased region" description="Low complexity" evidence="1">
    <location>
        <begin position="202"/>
        <end position="217"/>
    </location>
</feature>
<accession>A0AAV1SUL2</accession>
<gene>
    <name evidence="2" type="ORF">DCAF_LOCUS26986</name>
</gene>
<feature type="compositionally biased region" description="Basic and acidic residues" evidence="1">
    <location>
        <begin position="97"/>
        <end position="120"/>
    </location>
</feature>
<evidence type="ECO:0008006" key="4">
    <source>
        <dbReference type="Google" id="ProtNLM"/>
    </source>
</evidence>